<dbReference type="GO" id="GO:0030976">
    <property type="term" value="F:thiamine pyrophosphate binding"/>
    <property type="evidence" value="ECO:0007669"/>
    <property type="project" value="InterPro"/>
</dbReference>
<dbReference type="EMBL" id="VITF01000014">
    <property type="protein sequence ID" value="TWA62546.1"/>
    <property type="molecule type" value="Genomic_DNA"/>
</dbReference>
<evidence type="ECO:0000256" key="1">
    <source>
        <dbReference type="ARBA" id="ARBA00007812"/>
    </source>
</evidence>
<organism evidence="7 8">
    <name type="scientific">Azospirillum brasilense</name>
    <dbReference type="NCBI Taxonomy" id="192"/>
    <lineage>
        <taxon>Bacteria</taxon>
        <taxon>Pseudomonadati</taxon>
        <taxon>Pseudomonadota</taxon>
        <taxon>Alphaproteobacteria</taxon>
        <taxon>Rhodospirillales</taxon>
        <taxon>Azospirillaceae</taxon>
        <taxon>Azospirillum</taxon>
    </lineage>
</organism>
<feature type="domain" description="Thiamine pyrophosphate enzyme TPP-binding" evidence="5">
    <location>
        <begin position="389"/>
        <end position="536"/>
    </location>
</feature>
<comment type="similarity">
    <text evidence="1 3">Belongs to the TPP enzyme family.</text>
</comment>
<evidence type="ECO:0000259" key="6">
    <source>
        <dbReference type="Pfam" id="PF02776"/>
    </source>
</evidence>
<dbReference type="InterPro" id="IPR047211">
    <property type="entry name" value="POXB-like"/>
</dbReference>
<dbReference type="InterPro" id="IPR029035">
    <property type="entry name" value="DHS-like_NAD/FAD-binding_dom"/>
</dbReference>
<dbReference type="RefSeq" id="WP_145678991.1">
    <property type="nucleotide sequence ID" value="NZ_VITF01000014.1"/>
</dbReference>
<dbReference type="SUPFAM" id="SSF52518">
    <property type="entry name" value="Thiamin diphosphate-binding fold (THDP-binding)"/>
    <property type="match status" value="2"/>
</dbReference>
<feature type="domain" description="Thiamine pyrophosphate enzyme central" evidence="4">
    <location>
        <begin position="200"/>
        <end position="327"/>
    </location>
</feature>
<dbReference type="Gene3D" id="3.40.50.970">
    <property type="match status" value="2"/>
</dbReference>
<dbReference type="Proteomes" id="UP000316083">
    <property type="component" value="Unassembled WGS sequence"/>
</dbReference>
<evidence type="ECO:0000256" key="2">
    <source>
        <dbReference type="ARBA" id="ARBA00023052"/>
    </source>
</evidence>
<dbReference type="Pfam" id="PF02775">
    <property type="entry name" value="TPP_enzyme_C"/>
    <property type="match status" value="1"/>
</dbReference>
<reference evidence="7 8" key="1">
    <citation type="submission" date="2019-06" db="EMBL/GenBank/DDBJ databases">
        <title>Genomic Encyclopedia of Type Strains, Phase IV (KMG-V): Genome sequencing to study the core and pangenomes of soil and plant-associated prokaryotes.</title>
        <authorList>
            <person name="Whitman W."/>
        </authorList>
    </citation>
    <scope>NUCLEOTIDE SEQUENCE [LARGE SCALE GENOMIC DNA]</scope>
    <source>
        <strain evidence="7 8">BR 11796</strain>
    </source>
</reference>
<dbReference type="InterPro" id="IPR012000">
    <property type="entry name" value="Thiamin_PyroP_enz_cen_dom"/>
</dbReference>
<name>A0A560AQ94_AZOBR</name>
<dbReference type="Gene3D" id="3.40.50.1220">
    <property type="entry name" value="TPP-binding domain"/>
    <property type="match status" value="1"/>
</dbReference>
<evidence type="ECO:0000259" key="5">
    <source>
        <dbReference type="Pfam" id="PF02775"/>
    </source>
</evidence>
<comment type="caution">
    <text evidence="7">The sequence shown here is derived from an EMBL/GenBank/DDBJ whole genome shotgun (WGS) entry which is preliminary data.</text>
</comment>
<protein>
    <submittedName>
        <fullName evidence="7">Pyruvate oxidase</fullName>
    </submittedName>
</protein>
<sequence>MASTASDILVDVLVDWGVDTIFGMPGDGINGIVEALRRRQDEIRFIQVRHEEAAAFAACGYAKFTGRLGVCIATSGPGGLHLLNGLYDAKLDHQPVLAITGLQYHDLVGTYTQQDVELDKVFQDVALYNQRIMGAAHVRNIANLACRTALAHRGVSHITIPVDLQEQGIGADMRAPRNVKGHNTALFAPQLPVPSEAQTRRAVEVLDAGKRIVILAGQGALRATDQLERLADKLGAVIVKALLGKAAVPDDSPFTTGQVGLLGTAPSQEALETCDTLLIAGSTFPYIEYYPKPGQARAIQIDIDAARIGLRYPVEAGLVGDCGLALDILTERVRRHEDRSFLKTAQAGKAEWMKLMEERGTRPDLPMKPQVVAWELGKRLSDTAIVACDSGTIATWWARQIPARRGQMHSLSGNLATMAPGVPYAIAAQLAHPERQVIAYVGDGGFSMLMADFATAVKYKLPIKVIINNNNSLGQIKWEQIAMLGNPEYVCDLQPIDFAKVAEACGGRGFTITDPKDCGATLDAALAHPGPVVVDCLVDTNEPPMPPKVQAKQALHFTEALARGTPDALKIAATVFRGRAREVI</sequence>
<dbReference type="CDD" id="cd07039">
    <property type="entry name" value="TPP_PYR_POX"/>
    <property type="match status" value="1"/>
</dbReference>
<keyword evidence="2 3" id="KW-0786">Thiamine pyrophosphate</keyword>
<evidence type="ECO:0000313" key="7">
    <source>
        <dbReference type="EMBL" id="TWA62546.1"/>
    </source>
</evidence>
<evidence type="ECO:0000256" key="3">
    <source>
        <dbReference type="RuleBase" id="RU362132"/>
    </source>
</evidence>
<proteinExistence type="inferred from homology"/>
<dbReference type="InterPro" id="IPR012001">
    <property type="entry name" value="Thiamin_PyroP_enz_TPP-bd_dom"/>
</dbReference>
<gene>
    <name evidence="7" type="ORF">FBZ82_11466</name>
</gene>
<dbReference type="GO" id="GO:0003824">
    <property type="term" value="F:catalytic activity"/>
    <property type="evidence" value="ECO:0007669"/>
    <property type="project" value="InterPro"/>
</dbReference>
<dbReference type="Pfam" id="PF02776">
    <property type="entry name" value="TPP_enzyme_N"/>
    <property type="match status" value="1"/>
</dbReference>
<dbReference type="GO" id="GO:0000287">
    <property type="term" value="F:magnesium ion binding"/>
    <property type="evidence" value="ECO:0007669"/>
    <property type="project" value="InterPro"/>
</dbReference>
<evidence type="ECO:0000313" key="8">
    <source>
        <dbReference type="Proteomes" id="UP000316083"/>
    </source>
</evidence>
<dbReference type="InterPro" id="IPR029061">
    <property type="entry name" value="THDP-binding"/>
</dbReference>
<dbReference type="InterPro" id="IPR047210">
    <property type="entry name" value="TPP_PYR_POXB-like"/>
</dbReference>
<dbReference type="InterPro" id="IPR047212">
    <property type="entry name" value="TPP_POXB-like"/>
</dbReference>
<dbReference type="PANTHER" id="PTHR42981:SF2">
    <property type="entry name" value="PYRUVATE DEHYDROGENASE [UBIQUINONE]"/>
    <property type="match status" value="1"/>
</dbReference>
<dbReference type="SUPFAM" id="SSF52467">
    <property type="entry name" value="DHS-like NAD/FAD-binding domain"/>
    <property type="match status" value="1"/>
</dbReference>
<feature type="domain" description="Thiamine pyrophosphate enzyme N-terminal TPP-binding" evidence="6">
    <location>
        <begin position="4"/>
        <end position="115"/>
    </location>
</feature>
<dbReference type="InterPro" id="IPR011766">
    <property type="entry name" value="TPP_enzyme_TPP-bd"/>
</dbReference>
<accession>A0A560AQ94</accession>
<dbReference type="AlphaFoldDB" id="A0A560AQ94"/>
<dbReference type="PANTHER" id="PTHR42981">
    <property type="entry name" value="PYRUVATE DEHYDROGENASE [UBIQUINONE]"/>
    <property type="match status" value="1"/>
</dbReference>
<keyword evidence="7" id="KW-0670">Pyruvate</keyword>
<dbReference type="CDD" id="cd02014">
    <property type="entry name" value="TPP_POX"/>
    <property type="match status" value="1"/>
</dbReference>
<dbReference type="Pfam" id="PF00205">
    <property type="entry name" value="TPP_enzyme_M"/>
    <property type="match status" value="1"/>
</dbReference>
<evidence type="ECO:0000259" key="4">
    <source>
        <dbReference type="Pfam" id="PF00205"/>
    </source>
</evidence>
<dbReference type="GO" id="GO:0019752">
    <property type="term" value="P:carboxylic acid metabolic process"/>
    <property type="evidence" value="ECO:0007669"/>
    <property type="project" value="UniProtKB-ARBA"/>
</dbReference>